<evidence type="ECO:0000256" key="1">
    <source>
        <dbReference type="ARBA" id="ARBA00001913"/>
    </source>
</evidence>
<protein>
    <submittedName>
        <fullName evidence="8">Pentraxin 4</fullName>
    </submittedName>
</protein>
<evidence type="ECO:0000313" key="8">
    <source>
        <dbReference type="Ensembl" id="ENSEBUP00000024093.1"/>
    </source>
</evidence>
<proteinExistence type="predicted"/>
<reference evidence="8" key="2">
    <citation type="submission" date="2025-09" db="UniProtKB">
        <authorList>
            <consortium name="Ensembl"/>
        </authorList>
    </citation>
    <scope>IDENTIFICATION</scope>
</reference>
<organism evidence="8 9">
    <name type="scientific">Eptatretus burgeri</name>
    <name type="common">Inshore hagfish</name>
    <dbReference type="NCBI Taxonomy" id="7764"/>
    <lineage>
        <taxon>Eukaryota</taxon>
        <taxon>Metazoa</taxon>
        <taxon>Chordata</taxon>
        <taxon>Craniata</taxon>
        <taxon>Vertebrata</taxon>
        <taxon>Cyclostomata</taxon>
        <taxon>Myxini</taxon>
        <taxon>Myxiniformes</taxon>
        <taxon>Myxinidae</taxon>
        <taxon>Eptatretinae</taxon>
        <taxon>Eptatretus</taxon>
    </lineage>
</organism>
<comment type="cofactor">
    <cofactor evidence="1">
        <name>Ca(2+)</name>
        <dbReference type="ChEBI" id="CHEBI:29108"/>
    </cofactor>
</comment>
<evidence type="ECO:0000256" key="3">
    <source>
        <dbReference type="ARBA" id="ARBA00022837"/>
    </source>
</evidence>
<comment type="caution">
    <text evidence="6">Lacks conserved residue(s) required for the propagation of feature annotation.</text>
</comment>
<dbReference type="PRINTS" id="PR00895">
    <property type="entry name" value="PENTAXIN"/>
</dbReference>
<dbReference type="InterPro" id="IPR051360">
    <property type="entry name" value="Neuronal_Pentraxin_Related"/>
</dbReference>
<dbReference type="Gene3D" id="2.60.120.200">
    <property type="match status" value="1"/>
</dbReference>
<dbReference type="PANTHER" id="PTHR19277:SF122">
    <property type="entry name" value="PENTRAXIN-4"/>
    <property type="match status" value="1"/>
</dbReference>
<evidence type="ECO:0000256" key="2">
    <source>
        <dbReference type="ARBA" id="ARBA00022723"/>
    </source>
</evidence>
<dbReference type="InterPro" id="IPR013320">
    <property type="entry name" value="ConA-like_dom_sf"/>
</dbReference>
<keyword evidence="3" id="KW-0106">Calcium</keyword>
<sequence length="301" mass="33071">MSIIDGMKRQLTSAMTGVAPSSQLDDLSGRVHRQGEAIEALLAENADLRRESGSLGELLEVQHEHFERLERWMNNSISGKARSPRVHGDSKHRKHDGVCNVKHYLHFPGSSPTDVASFGNNFPIALRAFSICFWLRTRAPYLGTILSYATSDNDNKLVLYGRNSSKTGLQLVIGDPEHRELPVDTLLGGSWHHVCIMWSAHGGRYAFYIDRRLVAAGSGLRQGYTIPSDGFLVLGQEQDLPGGGFESHESFVGNIAGFALWTRFLAPGEVSALATGRRMPMEGLILTLSDLAMVHGQVSTF</sequence>
<dbReference type="Proteomes" id="UP000694388">
    <property type="component" value="Unplaced"/>
</dbReference>
<dbReference type="Ensembl" id="ENSEBUT00000024669.1">
    <property type="protein sequence ID" value="ENSEBUP00000024093.1"/>
    <property type="gene ID" value="ENSEBUG00000014836.1"/>
</dbReference>
<evidence type="ECO:0000256" key="5">
    <source>
        <dbReference type="ARBA" id="ARBA00023180"/>
    </source>
</evidence>
<keyword evidence="5" id="KW-0325">Glycoprotein</keyword>
<dbReference type="PROSITE" id="PS51828">
    <property type="entry name" value="PTX_2"/>
    <property type="match status" value="1"/>
</dbReference>
<dbReference type="GO" id="GO:0046872">
    <property type="term" value="F:metal ion binding"/>
    <property type="evidence" value="ECO:0007669"/>
    <property type="project" value="UniProtKB-KW"/>
</dbReference>
<name>A0A8C4R5Z2_EPTBU</name>
<dbReference type="InterPro" id="IPR001759">
    <property type="entry name" value="PTX_dom"/>
</dbReference>
<dbReference type="PANTHER" id="PTHR19277">
    <property type="entry name" value="PENTRAXIN"/>
    <property type="match status" value="1"/>
</dbReference>
<evidence type="ECO:0000256" key="4">
    <source>
        <dbReference type="ARBA" id="ARBA00023157"/>
    </source>
</evidence>
<accession>A0A8C4R5Z2</accession>
<dbReference type="SUPFAM" id="SSF49899">
    <property type="entry name" value="Concanavalin A-like lectins/glucanases"/>
    <property type="match status" value="1"/>
</dbReference>
<evidence type="ECO:0000259" key="7">
    <source>
        <dbReference type="PROSITE" id="PS51828"/>
    </source>
</evidence>
<keyword evidence="2" id="KW-0479">Metal-binding</keyword>
<dbReference type="OMA" id="FESHESF"/>
<feature type="domain" description="Pentraxin (PTX)" evidence="7">
    <location>
        <begin position="101"/>
        <end position="301"/>
    </location>
</feature>
<evidence type="ECO:0000256" key="6">
    <source>
        <dbReference type="PROSITE-ProRule" id="PRU01172"/>
    </source>
</evidence>
<evidence type="ECO:0000313" key="9">
    <source>
        <dbReference type="Proteomes" id="UP000694388"/>
    </source>
</evidence>
<dbReference type="GeneTree" id="ENSGT01060000248575"/>
<reference evidence="8" key="1">
    <citation type="submission" date="2025-08" db="UniProtKB">
        <authorList>
            <consortium name="Ensembl"/>
        </authorList>
    </citation>
    <scope>IDENTIFICATION</scope>
</reference>
<keyword evidence="4" id="KW-1015">Disulfide bond</keyword>
<keyword evidence="9" id="KW-1185">Reference proteome</keyword>
<dbReference type="SMART" id="SM00159">
    <property type="entry name" value="PTX"/>
    <property type="match status" value="1"/>
</dbReference>
<dbReference type="Pfam" id="PF00354">
    <property type="entry name" value="Pentaxin"/>
    <property type="match status" value="1"/>
</dbReference>
<dbReference type="AlphaFoldDB" id="A0A8C4R5Z2"/>